<dbReference type="Pfam" id="PF01648">
    <property type="entry name" value="ACPS"/>
    <property type="match status" value="1"/>
</dbReference>
<gene>
    <name evidence="5" type="ORF">E1163_17605</name>
</gene>
<dbReference type="InterPro" id="IPR037143">
    <property type="entry name" value="4-PPantetheinyl_Trfase_dom_sf"/>
</dbReference>
<reference evidence="5 6" key="1">
    <citation type="submission" date="2019-02" db="EMBL/GenBank/DDBJ databases">
        <authorList>
            <person name="Goldberg S.R."/>
            <person name="Haltli B.A."/>
            <person name="Correa H."/>
            <person name="Russell K.G."/>
        </authorList>
    </citation>
    <scope>NUCLEOTIDE SEQUENCE [LARGE SCALE GENOMIC DNA]</scope>
    <source>
        <strain evidence="5 6">JCM 16186</strain>
    </source>
</reference>
<evidence type="ECO:0000259" key="3">
    <source>
        <dbReference type="Pfam" id="PF01648"/>
    </source>
</evidence>
<proteinExistence type="inferred from homology"/>
<evidence type="ECO:0000256" key="1">
    <source>
        <dbReference type="ARBA" id="ARBA00010990"/>
    </source>
</evidence>
<dbReference type="EMBL" id="SMLW01000597">
    <property type="protein sequence ID" value="MTI26775.1"/>
    <property type="molecule type" value="Genomic_DNA"/>
</dbReference>
<organism evidence="5 6">
    <name type="scientific">Fulvivirga kasyanovii</name>
    <dbReference type="NCBI Taxonomy" id="396812"/>
    <lineage>
        <taxon>Bacteria</taxon>
        <taxon>Pseudomonadati</taxon>
        <taxon>Bacteroidota</taxon>
        <taxon>Cytophagia</taxon>
        <taxon>Cytophagales</taxon>
        <taxon>Fulvivirgaceae</taxon>
        <taxon>Fulvivirga</taxon>
    </lineage>
</organism>
<comment type="caution">
    <text evidence="5">The sequence shown here is derived from an EMBL/GenBank/DDBJ whole genome shotgun (WGS) entry which is preliminary data.</text>
</comment>
<evidence type="ECO:0000259" key="4">
    <source>
        <dbReference type="Pfam" id="PF22624"/>
    </source>
</evidence>
<sequence length="215" mass="25081">MHTMIHLLYSSFNERFSTEKYNHYLNLLPVDMAQRIGKYHRWQDAHAGLIGKLLLIEGLKKYGGGHQWLGDIKYSEYSRPYLDLVEFNISHSGNYVLCAISNDQLRIGVDVEQIRPIEFSDFDRQFTDAEWQVIKSDPDPLRGFYKMWTKKEAIVKADGKGLSIPLNDIIIDNNTARVGDEYWYLKPIDIDQHHIIHLACDQNVEQELTLERLSL</sequence>
<evidence type="ECO:0000313" key="5">
    <source>
        <dbReference type="EMBL" id="MTI26775.1"/>
    </source>
</evidence>
<comment type="similarity">
    <text evidence="1">Belongs to the P-Pant transferase superfamily. Gsp/Sfp/HetI/AcpT family.</text>
</comment>
<dbReference type="SUPFAM" id="SSF56214">
    <property type="entry name" value="4'-phosphopantetheinyl transferase"/>
    <property type="match status" value="2"/>
</dbReference>
<dbReference type="Proteomes" id="UP000798808">
    <property type="component" value="Unassembled WGS sequence"/>
</dbReference>
<dbReference type="GO" id="GO:0016740">
    <property type="term" value="F:transferase activity"/>
    <property type="evidence" value="ECO:0007669"/>
    <property type="project" value="UniProtKB-KW"/>
</dbReference>
<dbReference type="PANTHER" id="PTHR12215">
    <property type="entry name" value="PHOSPHOPANTETHEINE TRANSFERASE"/>
    <property type="match status" value="1"/>
</dbReference>
<dbReference type="Pfam" id="PF22624">
    <property type="entry name" value="AASDHPPT_N"/>
    <property type="match status" value="1"/>
</dbReference>
<evidence type="ECO:0000313" key="6">
    <source>
        <dbReference type="Proteomes" id="UP000798808"/>
    </source>
</evidence>
<dbReference type="Gene3D" id="3.90.470.20">
    <property type="entry name" value="4'-phosphopantetheinyl transferase domain"/>
    <property type="match status" value="2"/>
</dbReference>
<protein>
    <submittedName>
        <fullName evidence="5">4'-phosphopantetheinyl transferase superfamily protein</fullName>
    </submittedName>
</protein>
<feature type="domain" description="4'-phosphopantetheinyl transferase N-terminal" evidence="4">
    <location>
        <begin position="18"/>
        <end position="99"/>
    </location>
</feature>
<evidence type="ECO:0000256" key="2">
    <source>
        <dbReference type="ARBA" id="ARBA00022679"/>
    </source>
</evidence>
<keyword evidence="6" id="KW-1185">Reference proteome</keyword>
<dbReference type="InterPro" id="IPR008278">
    <property type="entry name" value="4-PPantetheinyl_Trfase_dom"/>
</dbReference>
<dbReference type="InterPro" id="IPR050559">
    <property type="entry name" value="P-Pant_transferase_sf"/>
</dbReference>
<dbReference type="RefSeq" id="WP_155173784.1">
    <property type="nucleotide sequence ID" value="NZ_BAAAFL010000068.1"/>
</dbReference>
<keyword evidence="2 5" id="KW-0808">Transferase</keyword>
<dbReference type="InterPro" id="IPR055066">
    <property type="entry name" value="AASDHPPT_N"/>
</dbReference>
<name>A0ABW9RUV0_9BACT</name>
<dbReference type="PANTHER" id="PTHR12215:SF10">
    <property type="entry name" value="L-AMINOADIPATE-SEMIALDEHYDE DEHYDROGENASE-PHOSPHOPANTETHEINYL TRANSFERASE"/>
    <property type="match status" value="1"/>
</dbReference>
<feature type="domain" description="4'-phosphopantetheinyl transferase" evidence="3">
    <location>
        <begin position="106"/>
        <end position="194"/>
    </location>
</feature>
<accession>A0ABW9RUV0</accession>